<keyword evidence="3" id="KW-1185">Reference proteome</keyword>
<dbReference type="InterPro" id="IPR003495">
    <property type="entry name" value="CobW/HypB/UreG_nucleotide-bd"/>
</dbReference>
<proteinExistence type="predicted"/>
<feature type="domain" description="CobW/HypB/UreG nucleotide-binding" evidence="1">
    <location>
        <begin position="11"/>
        <end position="194"/>
    </location>
</feature>
<dbReference type="PANTHER" id="PTHR13748:SF62">
    <property type="entry name" value="COBW DOMAIN-CONTAINING PROTEIN"/>
    <property type="match status" value="1"/>
</dbReference>
<sequence>MTNPDALARYIMIGGFLGAGKSTAIARLAEHLSARGLRVGLITNDQGNRLVDTLNLASRGFDVEEIPGGCFCCRFDSLMEAAENLSRETRPDVFIAEPVGSCTDLVASVSYPLRRIYGDQYRVAPLSVLVDPRRARRVLGLSDERGFSEKVTYIYMKQLEEAAMIVINKRDLLDDAEYAQLADALRARFPEAEVIGISAREGWELEPWFDAIWDRELPLGETMPLDYRIYAEGEALLGWLNASLKLRAAALTAGDSLLQNLALAVQKRLNSLHIEIAHFKMTLDPLDGSGEIAVLNLVGSDYRPEFTQSLMDPLQQGELIVNLRAEGDPEQLRAVLEDAVASCQNDVVRWELDHLECFRPGEPKPIYRMAHAEADV</sequence>
<dbReference type="EMBL" id="JAFREP010000049">
    <property type="protein sequence ID" value="MBO1323090.1"/>
    <property type="molecule type" value="Genomic_DNA"/>
</dbReference>
<accession>A0A8J7QQP3</accession>
<dbReference type="RefSeq" id="WP_207863062.1">
    <property type="nucleotide sequence ID" value="NZ_JAFREP010000049.1"/>
</dbReference>
<reference evidence="2" key="1">
    <citation type="submission" date="2021-03" db="EMBL/GenBank/DDBJ databases">
        <authorList>
            <person name="Wang G."/>
        </authorList>
    </citation>
    <scope>NUCLEOTIDE SEQUENCE</scope>
    <source>
        <strain evidence="2">KCTC 12899</strain>
    </source>
</reference>
<name>A0A8J7QQP3_9BACT</name>
<dbReference type="InterPro" id="IPR051316">
    <property type="entry name" value="Zinc-reg_GTPase_activator"/>
</dbReference>
<comment type="caution">
    <text evidence="2">The sequence shown here is derived from an EMBL/GenBank/DDBJ whole genome shotgun (WGS) entry which is preliminary data.</text>
</comment>
<dbReference type="Gene3D" id="3.40.50.300">
    <property type="entry name" value="P-loop containing nucleotide triphosphate hydrolases"/>
    <property type="match status" value="1"/>
</dbReference>
<dbReference type="SUPFAM" id="SSF52540">
    <property type="entry name" value="P-loop containing nucleoside triphosphate hydrolases"/>
    <property type="match status" value="1"/>
</dbReference>
<organism evidence="2 3">
    <name type="scientific">Acanthopleuribacter pedis</name>
    <dbReference type="NCBI Taxonomy" id="442870"/>
    <lineage>
        <taxon>Bacteria</taxon>
        <taxon>Pseudomonadati</taxon>
        <taxon>Acidobacteriota</taxon>
        <taxon>Holophagae</taxon>
        <taxon>Acanthopleuribacterales</taxon>
        <taxon>Acanthopleuribacteraceae</taxon>
        <taxon>Acanthopleuribacter</taxon>
    </lineage>
</organism>
<gene>
    <name evidence="2" type="ORF">J3U88_31795</name>
</gene>
<evidence type="ECO:0000313" key="2">
    <source>
        <dbReference type="EMBL" id="MBO1323090.1"/>
    </source>
</evidence>
<dbReference type="Pfam" id="PF02492">
    <property type="entry name" value="cobW"/>
    <property type="match status" value="1"/>
</dbReference>
<evidence type="ECO:0000313" key="3">
    <source>
        <dbReference type="Proteomes" id="UP000664417"/>
    </source>
</evidence>
<evidence type="ECO:0000259" key="1">
    <source>
        <dbReference type="Pfam" id="PF02492"/>
    </source>
</evidence>
<dbReference type="GO" id="GO:0005737">
    <property type="term" value="C:cytoplasm"/>
    <property type="evidence" value="ECO:0007669"/>
    <property type="project" value="TreeGrafter"/>
</dbReference>
<dbReference type="Proteomes" id="UP000664417">
    <property type="component" value="Unassembled WGS sequence"/>
</dbReference>
<dbReference type="PANTHER" id="PTHR13748">
    <property type="entry name" value="COBW-RELATED"/>
    <property type="match status" value="1"/>
</dbReference>
<dbReference type="AlphaFoldDB" id="A0A8J7QQP3"/>
<dbReference type="InterPro" id="IPR027417">
    <property type="entry name" value="P-loop_NTPase"/>
</dbReference>
<protein>
    <recommendedName>
        <fullName evidence="1">CobW/HypB/UreG nucleotide-binding domain-containing protein</fullName>
    </recommendedName>
</protein>